<dbReference type="Proteomes" id="UP001066276">
    <property type="component" value="Chromosome 2_1"/>
</dbReference>
<sequence>MKRVPQESEAGEPNVLKNARLCLRSTKQALVRETENVKRNEFKLKINFKTTEITFPGVLKRTSAARAVQRQRFDSSTLAGTARRSSAVSSQLSPPRSRFIK</sequence>
<reference evidence="2" key="1">
    <citation type="journal article" date="2022" name="bioRxiv">
        <title>Sequencing and chromosome-scale assembly of the giantPleurodeles waltlgenome.</title>
        <authorList>
            <person name="Brown T."/>
            <person name="Elewa A."/>
            <person name="Iarovenko S."/>
            <person name="Subramanian E."/>
            <person name="Araus A.J."/>
            <person name="Petzold A."/>
            <person name="Susuki M."/>
            <person name="Suzuki K.-i.T."/>
            <person name="Hayashi T."/>
            <person name="Toyoda A."/>
            <person name="Oliveira C."/>
            <person name="Osipova E."/>
            <person name="Leigh N.D."/>
            <person name="Simon A."/>
            <person name="Yun M.H."/>
        </authorList>
    </citation>
    <scope>NUCLEOTIDE SEQUENCE</scope>
    <source>
        <strain evidence="2">20211129_DDA</strain>
        <tissue evidence="2">Liver</tissue>
    </source>
</reference>
<gene>
    <name evidence="2" type="ORF">NDU88_003376</name>
</gene>
<organism evidence="2 3">
    <name type="scientific">Pleurodeles waltl</name>
    <name type="common">Iberian ribbed newt</name>
    <dbReference type="NCBI Taxonomy" id="8319"/>
    <lineage>
        <taxon>Eukaryota</taxon>
        <taxon>Metazoa</taxon>
        <taxon>Chordata</taxon>
        <taxon>Craniata</taxon>
        <taxon>Vertebrata</taxon>
        <taxon>Euteleostomi</taxon>
        <taxon>Amphibia</taxon>
        <taxon>Batrachia</taxon>
        <taxon>Caudata</taxon>
        <taxon>Salamandroidea</taxon>
        <taxon>Salamandridae</taxon>
        <taxon>Pleurodelinae</taxon>
        <taxon>Pleurodeles</taxon>
    </lineage>
</organism>
<evidence type="ECO:0000313" key="2">
    <source>
        <dbReference type="EMBL" id="KAJ1199542.1"/>
    </source>
</evidence>
<evidence type="ECO:0000256" key="1">
    <source>
        <dbReference type="SAM" id="MobiDB-lite"/>
    </source>
</evidence>
<name>A0AAV7VFL6_PLEWA</name>
<dbReference type="AlphaFoldDB" id="A0AAV7VFL6"/>
<feature type="compositionally biased region" description="Polar residues" evidence="1">
    <location>
        <begin position="74"/>
        <end position="94"/>
    </location>
</feature>
<feature type="region of interest" description="Disordered" evidence="1">
    <location>
        <begin position="69"/>
        <end position="101"/>
    </location>
</feature>
<dbReference type="EMBL" id="JANPWB010000003">
    <property type="protein sequence ID" value="KAJ1199542.1"/>
    <property type="molecule type" value="Genomic_DNA"/>
</dbReference>
<evidence type="ECO:0000313" key="3">
    <source>
        <dbReference type="Proteomes" id="UP001066276"/>
    </source>
</evidence>
<comment type="caution">
    <text evidence="2">The sequence shown here is derived from an EMBL/GenBank/DDBJ whole genome shotgun (WGS) entry which is preliminary data.</text>
</comment>
<proteinExistence type="predicted"/>
<accession>A0AAV7VFL6</accession>
<protein>
    <submittedName>
        <fullName evidence="2">Uncharacterized protein</fullName>
    </submittedName>
</protein>
<keyword evidence="3" id="KW-1185">Reference proteome</keyword>